<dbReference type="EMBL" id="CM008046">
    <property type="protein sequence ID" value="PAN03573.1"/>
    <property type="molecule type" value="Genomic_DNA"/>
</dbReference>
<accession>A0A2S3GKQ6</accession>
<organism evidence="1">
    <name type="scientific">Panicum hallii</name>
    <dbReference type="NCBI Taxonomy" id="206008"/>
    <lineage>
        <taxon>Eukaryota</taxon>
        <taxon>Viridiplantae</taxon>
        <taxon>Streptophyta</taxon>
        <taxon>Embryophyta</taxon>
        <taxon>Tracheophyta</taxon>
        <taxon>Spermatophyta</taxon>
        <taxon>Magnoliopsida</taxon>
        <taxon>Liliopsida</taxon>
        <taxon>Poales</taxon>
        <taxon>Poaceae</taxon>
        <taxon>PACMAD clade</taxon>
        <taxon>Panicoideae</taxon>
        <taxon>Panicodae</taxon>
        <taxon>Paniceae</taxon>
        <taxon>Panicinae</taxon>
        <taxon>Panicum</taxon>
        <taxon>Panicum sect. Panicum</taxon>
    </lineage>
</organism>
<dbReference type="Gramene" id="PAN03573">
    <property type="protein sequence ID" value="PAN03573"/>
    <property type="gene ID" value="PAHAL_1G005900"/>
</dbReference>
<proteinExistence type="predicted"/>
<protein>
    <submittedName>
        <fullName evidence="1">Uncharacterized protein</fullName>
    </submittedName>
</protein>
<gene>
    <name evidence="1" type="ORF">PAHAL_1G005900</name>
</gene>
<reference evidence="1" key="1">
    <citation type="submission" date="2018-04" db="EMBL/GenBank/DDBJ databases">
        <title>WGS assembly of Panicum hallii.</title>
        <authorList>
            <person name="Lovell J."/>
            <person name="Jenkins J."/>
            <person name="Lowry D."/>
            <person name="Mamidi S."/>
            <person name="Sreedasyam A."/>
            <person name="Weng X."/>
            <person name="Barry K."/>
            <person name="Bonette J."/>
            <person name="Campitelli B."/>
            <person name="Daum C."/>
            <person name="Gordon S."/>
            <person name="Gould B."/>
            <person name="Lipzen A."/>
            <person name="Macqueen A."/>
            <person name="Palacio-Mejia J."/>
            <person name="Plott C."/>
            <person name="Shakirov E."/>
            <person name="Shu S."/>
            <person name="Yoshinaga Y."/>
            <person name="Zane M."/>
            <person name="Rokhsar D."/>
            <person name="Grimwood J."/>
            <person name="Schmutz J."/>
            <person name="Juenger T."/>
        </authorList>
    </citation>
    <scope>NUCLEOTIDE SEQUENCE [LARGE SCALE GENOMIC DNA]</scope>
    <source>
        <strain evidence="1">FIL2</strain>
    </source>
</reference>
<dbReference type="Proteomes" id="UP000243499">
    <property type="component" value="Chromosome 1"/>
</dbReference>
<dbReference type="AlphaFoldDB" id="A0A2S3GKQ6"/>
<evidence type="ECO:0000313" key="1">
    <source>
        <dbReference type="EMBL" id="PAN03573.1"/>
    </source>
</evidence>
<name>A0A2S3GKQ6_9POAL</name>
<sequence length="137" mass="15769">MFGSEADGYYCWVALTLTLGSICVEARATAVTIALGEVRMGGQQRMSRHFRRQAASIGVRAQEEEERRRRRRTSLSIPRKTTFFFIRYFPWHHVWYHSVGLNLSNPTAALCTKLQRCYGDGWLLLAVAVHGTRHHFI</sequence>